<dbReference type="GO" id="GO:0009247">
    <property type="term" value="P:glycolipid biosynthetic process"/>
    <property type="evidence" value="ECO:0007669"/>
    <property type="project" value="UniProtKB-ARBA"/>
</dbReference>
<dbReference type="GO" id="GO:0005886">
    <property type="term" value="C:plasma membrane"/>
    <property type="evidence" value="ECO:0007669"/>
    <property type="project" value="UniProtKB-SubCell"/>
</dbReference>
<keyword evidence="2" id="KW-1003">Cell membrane</keyword>
<evidence type="ECO:0000256" key="1">
    <source>
        <dbReference type="ARBA" id="ARBA00004533"/>
    </source>
</evidence>
<proteinExistence type="predicted"/>
<gene>
    <name evidence="7" type="ORF">ENG14_04565</name>
</gene>
<evidence type="ECO:0000256" key="5">
    <source>
        <dbReference type="ARBA" id="ARBA00023136"/>
    </source>
</evidence>
<evidence type="ECO:0000256" key="6">
    <source>
        <dbReference type="ARBA" id="ARBA00023315"/>
    </source>
</evidence>
<evidence type="ECO:0000313" key="7">
    <source>
        <dbReference type="EMBL" id="HDL90156.1"/>
    </source>
</evidence>
<dbReference type="Proteomes" id="UP000886355">
    <property type="component" value="Unassembled WGS sequence"/>
</dbReference>
<keyword evidence="4" id="KW-0808">Transferase</keyword>
<accession>A0A7C1AYG9</accession>
<organism evidence="7">
    <name type="scientific">Thermodesulforhabdus norvegica</name>
    <dbReference type="NCBI Taxonomy" id="39841"/>
    <lineage>
        <taxon>Bacteria</taxon>
        <taxon>Pseudomonadati</taxon>
        <taxon>Thermodesulfobacteriota</taxon>
        <taxon>Syntrophobacteria</taxon>
        <taxon>Syntrophobacterales</taxon>
        <taxon>Thermodesulforhabdaceae</taxon>
        <taxon>Thermodesulforhabdus</taxon>
    </lineage>
</organism>
<evidence type="ECO:0000256" key="4">
    <source>
        <dbReference type="ARBA" id="ARBA00022679"/>
    </source>
</evidence>
<evidence type="ECO:0008006" key="8">
    <source>
        <dbReference type="Google" id="ProtNLM"/>
    </source>
</evidence>
<evidence type="ECO:0000256" key="3">
    <source>
        <dbReference type="ARBA" id="ARBA00022519"/>
    </source>
</evidence>
<dbReference type="AlphaFoldDB" id="A0A7C1AYG9"/>
<keyword evidence="3" id="KW-0997">Cell inner membrane</keyword>
<dbReference type="InterPro" id="IPR004960">
    <property type="entry name" value="LipA_acyltrans"/>
</dbReference>
<comment type="caution">
    <text evidence="7">The sequence shown here is derived from an EMBL/GenBank/DDBJ whole genome shotgun (WGS) entry which is preliminary data.</text>
</comment>
<dbReference type="EMBL" id="DQZW01000215">
    <property type="protein sequence ID" value="HDL90156.1"/>
    <property type="molecule type" value="Genomic_DNA"/>
</dbReference>
<sequence>MEFPLLPHCNKMTTDLNALFEAIVRKDPIQWYWIHRRFRHSIEFTN</sequence>
<evidence type="ECO:0000256" key="2">
    <source>
        <dbReference type="ARBA" id="ARBA00022475"/>
    </source>
</evidence>
<name>A0A7C1AYG9_9BACT</name>
<keyword evidence="5" id="KW-0472">Membrane</keyword>
<protein>
    <recommendedName>
        <fullName evidence="8">Lipid A biosynthesis acyltransferase</fullName>
    </recommendedName>
</protein>
<keyword evidence="6" id="KW-0012">Acyltransferase</keyword>
<comment type="subcellular location">
    <subcellularLocation>
        <location evidence="1">Cell inner membrane</location>
    </subcellularLocation>
</comment>
<reference evidence="7" key="1">
    <citation type="journal article" date="2020" name="mSystems">
        <title>Genome- and Community-Level Interaction Insights into Carbon Utilization and Element Cycling Functions of Hydrothermarchaeota in Hydrothermal Sediment.</title>
        <authorList>
            <person name="Zhou Z."/>
            <person name="Liu Y."/>
            <person name="Xu W."/>
            <person name="Pan J."/>
            <person name="Luo Z.H."/>
            <person name="Li M."/>
        </authorList>
    </citation>
    <scope>NUCLEOTIDE SEQUENCE [LARGE SCALE GENOMIC DNA]</scope>
    <source>
        <strain evidence="7">HyVt-19</strain>
    </source>
</reference>
<dbReference type="GO" id="GO:0016746">
    <property type="term" value="F:acyltransferase activity"/>
    <property type="evidence" value="ECO:0007669"/>
    <property type="project" value="UniProtKB-KW"/>
</dbReference>
<dbReference type="Pfam" id="PF03279">
    <property type="entry name" value="Lip_A_acyltrans"/>
    <property type="match status" value="1"/>
</dbReference>